<gene>
    <name evidence="3" type="ORF">METZ01_LOCUS484788</name>
</gene>
<evidence type="ECO:0000313" key="3">
    <source>
        <dbReference type="EMBL" id="SVE31934.1"/>
    </source>
</evidence>
<organism evidence="3">
    <name type="scientific">marine metagenome</name>
    <dbReference type="NCBI Taxonomy" id="408172"/>
    <lineage>
        <taxon>unclassified sequences</taxon>
        <taxon>metagenomes</taxon>
        <taxon>ecological metagenomes</taxon>
    </lineage>
</organism>
<dbReference type="PANTHER" id="PTHR42788">
    <property type="entry name" value="TAURINE IMPORT ATP-BINDING PROTEIN-RELATED"/>
    <property type="match status" value="1"/>
</dbReference>
<dbReference type="Pfam" id="PF00005">
    <property type="entry name" value="ABC_tran"/>
    <property type="match status" value="1"/>
</dbReference>
<protein>
    <recommendedName>
        <fullName evidence="2">ABC transporter domain-containing protein</fullName>
    </recommendedName>
</protein>
<evidence type="ECO:0000256" key="1">
    <source>
        <dbReference type="ARBA" id="ARBA00022448"/>
    </source>
</evidence>
<evidence type="ECO:0000259" key="2">
    <source>
        <dbReference type="Pfam" id="PF00005"/>
    </source>
</evidence>
<dbReference type="GO" id="GO:0016887">
    <property type="term" value="F:ATP hydrolysis activity"/>
    <property type="evidence" value="ECO:0007669"/>
    <property type="project" value="InterPro"/>
</dbReference>
<accession>A0A383CIH0</accession>
<dbReference type="InterPro" id="IPR027417">
    <property type="entry name" value="P-loop_NTPase"/>
</dbReference>
<feature type="non-terminal residue" evidence="3">
    <location>
        <position position="86"/>
    </location>
</feature>
<keyword evidence="1" id="KW-0813">Transport</keyword>
<feature type="domain" description="ABC transporter" evidence="2">
    <location>
        <begin position="24"/>
        <end position="73"/>
    </location>
</feature>
<dbReference type="Gene3D" id="3.40.50.300">
    <property type="entry name" value="P-loop containing nucleotide triphosphate hydrolases"/>
    <property type="match status" value="1"/>
</dbReference>
<dbReference type="AlphaFoldDB" id="A0A383CIH0"/>
<feature type="non-terminal residue" evidence="3">
    <location>
        <position position="1"/>
    </location>
</feature>
<dbReference type="GO" id="GO:0005524">
    <property type="term" value="F:ATP binding"/>
    <property type="evidence" value="ECO:0007669"/>
    <property type="project" value="InterPro"/>
</dbReference>
<sequence>VNPFVEIENVTLSYSEEIRDPAVQELSMSISEGEFCAVVGPSGCGKSTLMKLVTGLLFPQTGEIRVNGRKVNSALKIAGMAFQNPV</sequence>
<name>A0A383CIH0_9ZZZZ</name>
<dbReference type="PANTHER" id="PTHR42788:SF13">
    <property type="entry name" value="ALIPHATIC SULFONATES IMPORT ATP-BINDING PROTEIN SSUB"/>
    <property type="match status" value="1"/>
</dbReference>
<dbReference type="SUPFAM" id="SSF52540">
    <property type="entry name" value="P-loop containing nucleoside triphosphate hydrolases"/>
    <property type="match status" value="1"/>
</dbReference>
<dbReference type="EMBL" id="UINC01209081">
    <property type="protein sequence ID" value="SVE31934.1"/>
    <property type="molecule type" value="Genomic_DNA"/>
</dbReference>
<dbReference type="InterPro" id="IPR003439">
    <property type="entry name" value="ABC_transporter-like_ATP-bd"/>
</dbReference>
<reference evidence="3" key="1">
    <citation type="submission" date="2018-05" db="EMBL/GenBank/DDBJ databases">
        <authorList>
            <person name="Lanie J.A."/>
            <person name="Ng W.-L."/>
            <person name="Kazmierczak K.M."/>
            <person name="Andrzejewski T.M."/>
            <person name="Davidsen T.M."/>
            <person name="Wayne K.J."/>
            <person name="Tettelin H."/>
            <person name="Glass J.I."/>
            <person name="Rusch D."/>
            <person name="Podicherti R."/>
            <person name="Tsui H.-C.T."/>
            <person name="Winkler M.E."/>
        </authorList>
    </citation>
    <scope>NUCLEOTIDE SEQUENCE</scope>
</reference>
<proteinExistence type="predicted"/>
<dbReference type="InterPro" id="IPR050166">
    <property type="entry name" value="ABC_transporter_ATP-bind"/>
</dbReference>